<feature type="domain" description="HhH-GPD" evidence="1">
    <location>
        <begin position="63"/>
        <end position="223"/>
    </location>
</feature>
<dbReference type="GO" id="GO:0000702">
    <property type="term" value="F:oxidized base lesion DNA N-glycosylase activity"/>
    <property type="evidence" value="ECO:0007669"/>
    <property type="project" value="UniProtKB-ARBA"/>
</dbReference>
<dbReference type="OrthoDB" id="5607at2759"/>
<dbReference type="AlphaFoldDB" id="A0A8H4L3S7"/>
<dbReference type="InterPro" id="IPR003265">
    <property type="entry name" value="HhH-GPD_domain"/>
</dbReference>
<dbReference type="Proteomes" id="UP000554235">
    <property type="component" value="Unassembled WGS sequence"/>
</dbReference>
<dbReference type="SUPFAM" id="SSF48150">
    <property type="entry name" value="DNA-glycosylase"/>
    <property type="match status" value="1"/>
</dbReference>
<dbReference type="InterPro" id="IPR023170">
    <property type="entry name" value="HhH_base_excis_C"/>
</dbReference>
<dbReference type="Pfam" id="PF00730">
    <property type="entry name" value="HhH-GPD"/>
    <property type="match status" value="1"/>
</dbReference>
<sequence>MRHSDSTPFADFPRPTSQECEAVHRLLFHLHGDAVREDFSQNDEPVPEGQYTSVMDALVVAALSQATSWSNAKRAMNNMKDVYGSTFAYDAIVKGGICKLRDALRPGGMQNRKSKILMGLLQNVTTRHGRWDLQHLLGASDAEVSKEVISYWSLGPKCGHCLMSICLKRNGFAVDTHIYRLSGLWGWRPQDAGVESAQAHLDHRIPNDVKFPLHYEMIIHGRECSVCSGKKSKSPCPVRAELAR</sequence>
<dbReference type="InterPro" id="IPR011257">
    <property type="entry name" value="DNA_glycosylase"/>
</dbReference>
<keyword evidence="3" id="KW-1185">Reference proteome</keyword>
<accession>A0A8H4L3S7</accession>
<dbReference type="PANTHER" id="PTHR47203">
    <property type="match status" value="1"/>
</dbReference>
<dbReference type="PANTHER" id="PTHR47203:SF1">
    <property type="entry name" value="HYPOTHETICAL BASE EXCISION DNA REPAIR PROTEIN (EUROFUNG)"/>
    <property type="match status" value="1"/>
</dbReference>
<comment type="caution">
    <text evidence="2">The sequence shown here is derived from an EMBL/GenBank/DDBJ whole genome shotgun (WGS) entry which is preliminary data.</text>
</comment>
<dbReference type="EMBL" id="JAADYS010001898">
    <property type="protein sequence ID" value="KAF4460648.1"/>
    <property type="molecule type" value="Genomic_DNA"/>
</dbReference>
<name>A0A8H4L3S7_9HYPO</name>
<evidence type="ECO:0000313" key="3">
    <source>
        <dbReference type="Proteomes" id="UP000554235"/>
    </source>
</evidence>
<dbReference type="SMART" id="SM00478">
    <property type="entry name" value="ENDO3c"/>
    <property type="match status" value="1"/>
</dbReference>
<proteinExistence type="predicted"/>
<dbReference type="Gene3D" id="1.10.340.30">
    <property type="entry name" value="Hypothetical protein, domain 2"/>
    <property type="match status" value="1"/>
</dbReference>
<dbReference type="CDD" id="cd00056">
    <property type="entry name" value="ENDO3c"/>
    <property type="match status" value="1"/>
</dbReference>
<protein>
    <submittedName>
        <fullName evidence="2">Base excision DNA repair</fullName>
    </submittedName>
</protein>
<organism evidence="2 3">
    <name type="scientific">Fusarium albosuccineum</name>
    <dbReference type="NCBI Taxonomy" id="1237068"/>
    <lineage>
        <taxon>Eukaryota</taxon>
        <taxon>Fungi</taxon>
        <taxon>Dikarya</taxon>
        <taxon>Ascomycota</taxon>
        <taxon>Pezizomycotina</taxon>
        <taxon>Sordariomycetes</taxon>
        <taxon>Hypocreomycetidae</taxon>
        <taxon>Hypocreales</taxon>
        <taxon>Nectriaceae</taxon>
        <taxon>Fusarium</taxon>
        <taxon>Fusarium decemcellulare species complex</taxon>
    </lineage>
</organism>
<evidence type="ECO:0000313" key="2">
    <source>
        <dbReference type="EMBL" id="KAF4460648.1"/>
    </source>
</evidence>
<dbReference type="Gene3D" id="1.10.1670.10">
    <property type="entry name" value="Helix-hairpin-Helix base-excision DNA repair enzymes (C-terminal)"/>
    <property type="match status" value="1"/>
</dbReference>
<dbReference type="GO" id="GO:0006285">
    <property type="term" value="P:base-excision repair, AP site formation"/>
    <property type="evidence" value="ECO:0007669"/>
    <property type="project" value="UniProtKB-ARBA"/>
</dbReference>
<gene>
    <name evidence="2" type="ORF">FALBO_12568</name>
</gene>
<evidence type="ECO:0000259" key="1">
    <source>
        <dbReference type="SMART" id="SM00478"/>
    </source>
</evidence>
<reference evidence="2 3" key="1">
    <citation type="submission" date="2020-01" db="EMBL/GenBank/DDBJ databases">
        <title>Identification and distribution of gene clusters putatively required for synthesis of sphingolipid metabolism inhibitors in phylogenetically diverse species of the filamentous fungus Fusarium.</title>
        <authorList>
            <person name="Kim H.-S."/>
            <person name="Busman M."/>
            <person name="Brown D.W."/>
            <person name="Divon H."/>
            <person name="Uhlig S."/>
            <person name="Proctor R.H."/>
        </authorList>
    </citation>
    <scope>NUCLEOTIDE SEQUENCE [LARGE SCALE GENOMIC DNA]</scope>
    <source>
        <strain evidence="2 3">NRRL 20459</strain>
    </source>
</reference>